<evidence type="ECO:0000256" key="1">
    <source>
        <dbReference type="ARBA" id="ARBA00004123"/>
    </source>
</evidence>
<dbReference type="GO" id="GO:0008270">
    <property type="term" value="F:zinc ion binding"/>
    <property type="evidence" value="ECO:0007669"/>
    <property type="project" value="InterPro"/>
</dbReference>
<comment type="subcellular location">
    <subcellularLocation>
        <location evidence="1">Nucleus</location>
    </subcellularLocation>
</comment>
<dbReference type="GO" id="GO:0005634">
    <property type="term" value="C:nucleus"/>
    <property type="evidence" value="ECO:0007669"/>
    <property type="project" value="UniProtKB-SubCell"/>
</dbReference>
<dbReference type="AlphaFoldDB" id="A0A642V9T0"/>
<keyword evidence="5" id="KW-0539">Nucleus</keyword>
<dbReference type="PANTHER" id="PTHR47338:SF7">
    <property type="entry name" value="ZN(II)2CYS6 TRANSCRIPTION FACTOR (EUROFUNG)"/>
    <property type="match status" value="1"/>
</dbReference>
<dbReference type="GO" id="GO:0000981">
    <property type="term" value="F:DNA-binding transcription factor activity, RNA polymerase II-specific"/>
    <property type="evidence" value="ECO:0007669"/>
    <property type="project" value="InterPro"/>
</dbReference>
<name>A0A642V9T0_9ASCO</name>
<dbReference type="GO" id="GO:0003677">
    <property type="term" value="F:DNA binding"/>
    <property type="evidence" value="ECO:0007669"/>
    <property type="project" value="InterPro"/>
</dbReference>
<evidence type="ECO:0000256" key="5">
    <source>
        <dbReference type="ARBA" id="ARBA00023242"/>
    </source>
</evidence>
<dbReference type="EMBL" id="SWFS01000109">
    <property type="protein sequence ID" value="KAA8916317.1"/>
    <property type="molecule type" value="Genomic_DNA"/>
</dbReference>
<sequence length="526" mass="60476">MNKKCPLAAQEVCTDFPDRPLQHSLAKRFFAGISRTKLLGFLHEPSFMKRLNEHYDEFESLDGKLLLLGICAVSTKENYCLNPQLWERGIKWAQHALCLLMTSLDKVTTERLMTIALLYEHELRVGNYGACFLLSSLSTRYTQALQLNFEQNVERDQTFTAVDRENRRRLMWCCYINESIMASGVEQIQMITARSIHIQLPMSDDYFMLKKDCVTEKLVSEGSLGSSNHLNGPREYIDHRALLVKIVYLREKVLSYVKRFDKDAEIWNSSSEFSMILHELSDWEKSLPEAFLLNETVIYIQRGKGLLHALLHIHLLYHLCYCDLYRIILPGLSYAMKQQTESIQRSAPTTFLEECQDSCFAHACELSSILKIAVDHKSFGAMDDPADMIAAHEASRVEILYMYAAINRISEEVYQNIPNMLKDNLQYLEDLSEMFPSTNRCLTRTRELVNNFSQESNSTNPGSIESTLHPLANFRIIREQVSHPIGQVQEDSAQKDVQDPATIFNEFPSLFEAFAPYSLESLLPTQ</sequence>
<feature type="domain" description="Xylanolytic transcriptional activator regulatory" evidence="6">
    <location>
        <begin position="29"/>
        <end position="279"/>
    </location>
</feature>
<protein>
    <recommendedName>
        <fullName evidence="6">Xylanolytic transcriptional activator regulatory domain-containing protein</fullName>
    </recommendedName>
</protein>
<organism evidence="7 8">
    <name type="scientific">Trichomonascus ciferrii</name>
    <dbReference type="NCBI Taxonomy" id="44093"/>
    <lineage>
        <taxon>Eukaryota</taxon>
        <taxon>Fungi</taxon>
        <taxon>Dikarya</taxon>
        <taxon>Ascomycota</taxon>
        <taxon>Saccharomycotina</taxon>
        <taxon>Dipodascomycetes</taxon>
        <taxon>Dipodascales</taxon>
        <taxon>Trichomonascaceae</taxon>
        <taxon>Trichomonascus</taxon>
        <taxon>Trichomonascus ciferrii complex</taxon>
    </lineage>
</organism>
<keyword evidence="2" id="KW-0479">Metal-binding</keyword>
<keyword evidence="8" id="KW-1185">Reference proteome</keyword>
<reference evidence="7" key="1">
    <citation type="journal article" date="2019" name="G3 (Bethesda)">
        <title>Genome Assemblies of Two Rare Opportunistic Yeast Pathogens: Diutina rugosa (syn. Candida rugosa) and Trichomonascus ciferrii (syn. Candida ciferrii).</title>
        <authorList>
            <person name="Mixao V."/>
            <person name="Saus E."/>
            <person name="Hansen A.P."/>
            <person name="Lass-Florl C."/>
            <person name="Gabaldon T."/>
        </authorList>
    </citation>
    <scope>NUCLEOTIDE SEQUENCE</scope>
    <source>
        <strain evidence="7">CBS 4856</strain>
    </source>
</reference>
<proteinExistence type="predicted"/>
<dbReference type="Pfam" id="PF04082">
    <property type="entry name" value="Fungal_trans"/>
    <property type="match status" value="1"/>
</dbReference>
<evidence type="ECO:0000256" key="3">
    <source>
        <dbReference type="ARBA" id="ARBA00023015"/>
    </source>
</evidence>
<accession>A0A642V9T0</accession>
<gene>
    <name evidence="7" type="ORF">TRICI_001526</name>
</gene>
<evidence type="ECO:0000313" key="8">
    <source>
        <dbReference type="Proteomes" id="UP000761534"/>
    </source>
</evidence>
<evidence type="ECO:0000259" key="6">
    <source>
        <dbReference type="Pfam" id="PF04082"/>
    </source>
</evidence>
<keyword evidence="3" id="KW-0805">Transcription regulation</keyword>
<dbReference type="InterPro" id="IPR050815">
    <property type="entry name" value="TF_fung"/>
</dbReference>
<dbReference type="PANTHER" id="PTHR47338">
    <property type="entry name" value="ZN(II)2CYS6 TRANSCRIPTION FACTOR (EUROFUNG)-RELATED"/>
    <property type="match status" value="1"/>
</dbReference>
<dbReference type="CDD" id="cd12148">
    <property type="entry name" value="fungal_TF_MHR"/>
    <property type="match status" value="1"/>
</dbReference>
<dbReference type="OrthoDB" id="4685598at2759"/>
<evidence type="ECO:0000313" key="7">
    <source>
        <dbReference type="EMBL" id="KAA8916317.1"/>
    </source>
</evidence>
<dbReference type="Proteomes" id="UP000761534">
    <property type="component" value="Unassembled WGS sequence"/>
</dbReference>
<comment type="caution">
    <text evidence="7">The sequence shown here is derived from an EMBL/GenBank/DDBJ whole genome shotgun (WGS) entry which is preliminary data.</text>
</comment>
<dbReference type="InterPro" id="IPR007219">
    <property type="entry name" value="XnlR_reg_dom"/>
</dbReference>
<keyword evidence="4" id="KW-0804">Transcription</keyword>
<dbReference type="VEuPathDB" id="FungiDB:TRICI_001526"/>
<evidence type="ECO:0000256" key="4">
    <source>
        <dbReference type="ARBA" id="ARBA00023163"/>
    </source>
</evidence>
<dbReference type="GO" id="GO:0006351">
    <property type="term" value="P:DNA-templated transcription"/>
    <property type="evidence" value="ECO:0007669"/>
    <property type="project" value="InterPro"/>
</dbReference>
<evidence type="ECO:0000256" key="2">
    <source>
        <dbReference type="ARBA" id="ARBA00022723"/>
    </source>
</evidence>